<dbReference type="Pfam" id="PF00243">
    <property type="entry name" value="NGF"/>
    <property type="match status" value="1"/>
</dbReference>
<feature type="domain" description="Nerve growth factor-related" evidence="2">
    <location>
        <begin position="28"/>
        <end position="120"/>
    </location>
</feature>
<proteinExistence type="predicted"/>
<keyword evidence="1" id="KW-0732">Signal</keyword>
<dbReference type="InterPro" id="IPR029034">
    <property type="entry name" value="Cystine-knot_cytokine"/>
</dbReference>
<sequence>MAQQIALLSLLVIIAVLSAEELLVEQKIDVCEQTAQWEFLNEAETIDKRVVSVVQREGQSQPFYVVRCAPETEHLPCAGVSTRSGCETRYNIVPALVESLNSELGMEWAMIRVPGQCVCIRFINITITF</sequence>
<feature type="signal peptide" evidence="1">
    <location>
        <begin position="1"/>
        <end position="19"/>
    </location>
</feature>
<dbReference type="InterPro" id="IPR002072">
    <property type="entry name" value="Nerve_growth_factor-rel"/>
</dbReference>
<evidence type="ECO:0000259" key="2">
    <source>
        <dbReference type="Pfam" id="PF00243"/>
    </source>
</evidence>
<dbReference type="Gene3D" id="2.10.90.10">
    <property type="entry name" value="Cystine-knot cytokines"/>
    <property type="match status" value="1"/>
</dbReference>
<dbReference type="GO" id="GO:0005102">
    <property type="term" value="F:signaling receptor binding"/>
    <property type="evidence" value="ECO:0007669"/>
    <property type="project" value="InterPro"/>
</dbReference>
<gene>
    <name evidence="3" type="ORF">QR680_002364</name>
</gene>
<reference evidence="3" key="1">
    <citation type="submission" date="2023-06" db="EMBL/GenBank/DDBJ databases">
        <title>Genomic analysis of the entomopathogenic nematode Steinernema hermaphroditum.</title>
        <authorList>
            <person name="Schwarz E.M."/>
            <person name="Heppert J.K."/>
            <person name="Baniya A."/>
            <person name="Schwartz H.T."/>
            <person name="Tan C.-H."/>
            <person name="Antoshechkin I."/>
            <person name="Sternberg P.W."/>
            <person name="Goodrich-Blair H."/>
            <person name="Dillman A.R."/>
        </authorList>
    </citation>
    <scope>NUCLEOTIDE SEQUENCE</scope>
    <source>
        <strain evidence="3">PS9179</strain>
        <tissue evidence="3">Whole animal</tissue>
    </source>
</reference>
<name>A0AA39LI08_9BILA</name>
<comment type="caution">
    <text evidence="3">The sequence shown here is derived from an EMBL/GenBank/DDBJ whole genome shotgun (WGS) entry which is preliminary data.</text>
</comment>
<evidence type="ECO:0000256" key="1">
    <source>
        <dbReference type="SAM" id="SignalP"/>
    </source>
</evidence>
<protein>
    <recommendedName>
        <fullName evidence="2">Nerve growth factor-related domain-containing protein</fullName>
    </recommendedName>
</protein>
<feature type="chain" id="PRO_5041436237" description="Nerve growth factor-related domain-containing protein" evidence="1">
    <location>
        <begin position="20"/>
        <end position="129"/>
    </location>
</feature>
<evidence type="ECO:0000313" key="3">
    <source>
        <dbReference type="EMBL" id="KAK0397968.1"/>
    </source>
</evidence>
<dbReference type="Proteomes" id="UP001175271">
    <property type="component" value="Unassembled WGS sequence"/>
</dbReference>
<dbReference type="EMBL" id="JAUCMV010000005">
    <property type="protein sequence ID" value="KAK0397968.1"/>
    <property type="molecule type" value="Genomic_DNA"/>
</dbReference>
<accession>A0AA39LI08</accession>
<evidence type="ECO:0000313" key="4">
    <source>
        <dbReference type="Proteomes" id="UP001175271"/>
    </source>
</evidence>
<dbReference type="SUPFAM" id="SSF57501">
    <property type="entry name" value="Cystine-knot cytokines"/>
    <property type="match status" value="1"/>
</dbReference>
<keyword evidence="4" id="KW-1185">Reference proteome</keyword>
<organism evidence="3 4">
    <name type="scientific">Steinernema hermaphroditum</name>
    <dbReference type="NCBI Taxonomy" id="289476"/>
    <lineage>
        <taxon>Eukaryota</taxon>
        <taxon>Metazoa</taxon>
        <taxon>Ecdysozoa</taxon>
        <taxon>Nematoda</taxon>
        <taxon>Chromadorea</taxon>
        <taxon>Rhabditida</taxon>
        <taxon>Tylenchina</taxon>
        <taxon>Panagrolaimomorpha</taxon>
        <taxon>Strongyloidoidea</taxon>
        <taxon>Steinernematidae</taxon>
        <taxon>Steinernema</taxon>
    </lineage>
</organism>
<dbReference type="AlphaFoldDB" id="A0AA39LI08"/>